<dbReference type="Pfam" id="PF13185">
    <property type="entry name" value="GAF_2"/>
    <property type="match status" value="1"/>
</dbReference>
<dbReference type="PROSITE" id="PS50921">
    <property type="entry name" value="ANTAR"/>
    <property type="match status" value="1"/>
</dbReference>
<dbReference type="PIRSF" id="PIRSF036625">
    <property type="entry name" value="GAF_ANTAR"/>
    <property type="match status" value="1"/>
</dbReference>
<evidence type="ECO:0000256" key="3">
    <source>
        <dbReference type="ARBA" id="ARBA00023015"/>
    </source>
</evidence>
<proteinExistence type="predicted"/>
<dbReference type="InterPro" id="IPR005561">
    <property type="entry name" value="ANTAR"/>
</dbReference>
<dbReference type="PATRIC" id="fig|1461584.3.peg.2834"/>
<protein>
    <submittedName>
        <fullName evidence="6">ANTAR domain protein</fullName>
    </submittedName>
</protein>
<keyword evidence="4" id="KW-0804">Transcription</keyword>
<reference evidence="6" key="1">
    <citation type="submission" date="2014-07" db="EMBL/GenBank/DDBJ databases">
        <authorList>
            <person name="Urmite Genomes Urmite Genomes"/>
        </authorList>
    </citation>
    <scope>NUCLEOTIDE SEQUENCE</scope>
    <source>
        <strain evidence="6">11W110_air</strain>
    </source>
</reference>
<dbReference type="AlphaFoldDB" id="A0A078MT87"/>
<dbReference type="Pfam" id="PF03861">
    <property type="entry name" value="ANTAR"/>
    <property type="match status" value="1"/>
</dbReference>
<dbReference type="InterPro" id="IPR029016">
    <property type="entry name" value="GAF-like_dom_sf"/>
</dbReference>
<keyword evidence="3" id="KW-0805">Transcription regulation</keyword>
<keyword evidence="2" id="KW-0418">Kinase</keyword>
<dbReference type="GO" id="GO:0003723">
    <property type="term" value="F:RNA binding"/>
    <property type="evidence" value="ECO:0007669"/>
    <property type="project" value="InterPro"/>
</dbReference>
<dbReference type="SUPFAM" id="SSF55781">
    <property type="entry name" value="GAF domain-like"/>
    <property type="match status" value="1"/>
</dbReference>
<dbReference type="EMBL" id="LN483072">
    <property type="protein sequence ID" value="CEA09489.1"/>
    <property type="molecule type" value="Genomic_DNA"/>
</dbReference>
<dbReference type="GO" id="GO:0016301">
    <property type="term" value="F:kinase activity"/>
    <property type="evidence" value="ECO:0007669"/>
    <property type="project" value="UniProtKB-KW"/>
</dbReference>
<name>A0A078MT87_9MICC</name>
<evidence type="ECO:0000256" key="1">
    <source>
        <dbReference type="ARBA" id="ARBA00022679"/>
    </source>
</evidence>
<dbReference type="SMART" id="SM01012">
    <property type="entry name" value="ANTAR"/>
    <property type="match status" value="1"/>
</dbReference>
<sequence>MDSTAHERALPPSEADREARQAAAAALQDLLVDSADVLGFLHELARLSASGFSCRGTVHCGVTLQRAAAAEHTVASSGDTARSLDEVQYDFGDGPCLHALRTGEEVLVADTLLESRWRNYTAHIASLGVRSVYSLPLALEGRARAALNLYAEEPEVFDHRFRYAARAYAGQASQALKLAVRMAAQVGTVADLQAVLASRTDIDLAVGIVMGQNRCGQQEAFDVLRRASNARNLKLREIAAEVVQRYNGAPAQTHFENE</sequence>
<keyword evidence="1" id="KW-0808">Transferase</keyword>
<dbReference type="InterPro" id="IPR036388">
    <property type="entry name" value="WH-like_DNA-bd_sf"/>
</dbReference>
<dbReference type="Gene3D" id="3.30.450.40">
    <property type="match status" value="1"/>
</dbReference>
<dbReference type="InterPro" id="IPR011006">
    <property type="entry name" value="CheY-like_superfamily"/>
</dbReference>
<organism evidence="6">
    <name type="scientific">Arthrobacter saudimassiliensis</name>
    <dbReference type="NCBI Taxonomy" id="1461584"/>
    <lineage>
        <taxon>Bacteria</taxon>
        <taxon>Bacillati</taxon>
        <taxon>Actinomycetota</taxon>
        <taxon>Actinomycetes</taxon>
        <taxon>Micrococcales</taxon>
        <taxon>Micrococcaceae</taxon>
        <taxon>Arthrobacter</taxon>
    </lineage>
</organism>
<accession>A0A078MT87</accession>
<gene>
    <name evidence="6" type="ORF">BN1051_02859</name>
</gene>
<dbReference type="SUPFAM" id="SSF52172">
    <property type="entry name" value="CheY-like"/>
    <property type="match status" value="1"/>
</dbReference>
<dbReference type="Gene3D" id="1.10.10.10">
    <property type="entry name" value="Winged helix-like DNA-binding domain superfamily/Winged helix DNA-binding domain"/>
    <property type="match status" value="1"/>
</dbReference>
<feature type="domain" description="ANTAR" evidence="5">
    <location>
        <begin position="182"/>
        <end position="243"/>
    </location>
</feature>
<evidence type="ECO:0000256" key="4">
    <source>
        <dbReference type="ARBA" id="ARBA00023163"/>
    </source>
</evidence>
<evidence type="ECO:0000313" key="6">
    <source>
        <dbReference type="EMBL" id="CEA09489.1"/>
    </source>
</evidence>
<dbReference type="InterPro" id="IPR012074">
    <property type="entry name" value="GAF_ANTAR"/>
</dbReference>
<evidence type="ECO:0000256" key="2">
    <source>
        <dbReference type="ARBA" id="ARBA00022777"/>
    </source>
</evidence>
<dbReference type="InterPro" id="IPR003018">
    <property type="entry name" value="GAF"/>
</dbReference>
<evidence type="ECO:0000259" key="5">
    <source>
        <dbReference type="PROSITE" id="PS50921"/>
    </source>
</evidence>